<dbReference type="GO" id="GO:0080043">
    <property type="term" value="F:quercetin 3-O-glucosyltransferase activity"/>
    <property type="evidence" value="ECO:0007669"/>
    <property type="project" value="TreeGrafter"/>
</dbReference>
<dbReference type="Gene3D" id="3.40.50.2000">
    <property type="entry name" value="Glycogen Phosphorylase B"/>
    <property type="match status" value="4"/>
</dbReference>
<keyword evidence="4" id="KW-1185">Reference proteome</keyword>
<evidence type="ECO:0000313" key="3">
    <source>
        <dbReference type="EMBL" id="KAF3339259.1"/>
    </source>
</evidence>
<dbReference type="Pfam" id="PF00201">
    <property type="entry name" value="UDPGT"/>
    <property type="match status" value="1"/>
</dbReference>
<comment type="caution">
    <text evidence="3">The sequence shown here is derived from an EMBL/GenBank/DDBJ whole genome shotgun (WGS) entry which is preliminary data.</text>
</comment>
<evidence type="ECO:0000313" key="4">
    <source>
        <dbReference type="Proteomes" id="UP000623129"/>
    </source>
</evidence>
<organism evidence="3 4">
    <name type="scientific">Carex littledalei</name>
    <dbReference type="NCBI Taxonomy" id="544730"/>
    <lineage>
        <taxon>Eukaryota</taxon>
        <taxon>Viridiplantae</taxon>
        <taxon>Streptophyta</taxon>
        <taxon>Embryophyta</taxon>
        <taxon>Tracheophyta</taxon>
        <taxon>Spermatophyta</taxon>
        <taxon>Magnoliopsida</taxon>
        <taxon>Liliopsida</taxon>
        <taxon>Poales</taxon>
        <taxon>Cyperaceae</taxon>
        <taxon>Cyperoideae</taxon>
        <taxon>Cariceae</taxon>
        <taxon>Carex</taxon>
        <taxon>Carex subgen. Euthyceras</taxon>
    </lineage>
</organism>
<gene>
    <name evidence="3" type="ORF">FCM35_KLT16730</name>
</gene>
<evidence type="ECO:0000256" key="1">
    <source>
        <dbReference type="ARBA" id="ARBA00009995"/>
    </source>
</evidence>
<comment type="similarity">
    <text evidence="1">Belongs to the UDP-glycosyltransferase family.</text>
</comment>
<dbReference type="PANTHER" id="PTHR11926">
    <property type="entry name" value="GLUCOSYL/GLUCURONOSYL TRANSFERASES"/>
    <property type="match status" value="1"/>
</dbReference>
<dbReference type="Proteomes" id="UP000623129">
    <property type="component" value="Unassembled WGS sequence"/>
</dbReference>
<protein>
    <submittedName>
        <fullName evidence="3">Anthocyanidin 3-O-glucosyltransferase 7-like protein</fullName>
    </submittedName>
</protein>
<keyword evidence="2 3" id="KW-0808">Transferase</keyword>
<dbReference type="PANTHER" id="PTHR11926:SF774">
    <property type="entry name" value="UDP-GLYCOSYLTRANSFERASE 85A1-RELATED"/>
    <property type="match status" value="1"/>
</dbReference>
<dbReference type="AlphaFoldDB" id="A0A833RTN4"/>
<sequence length="351" mass="37813">MVSPQSHIAVAAFPYGTHSAPLLSLTTALASLASSSHFSFLSTSRSLASLPQPCLANISFVPISDGITDPSVPANIEEQIGLFLKSFQESLREGLKEAEVEVGCKVSCVMSDAFLWMAGDAASKIGVKWVPVWTGGPQALSAHLHTDLIRKIVGVGDEAIKSYGDKKINFVPGLSNHLASDLQHGIIGGDLNSPISTMVYQMAHRLLNSDAIVLNMIQGLDPTVESYFTQKFTNYLPVGPFHLLNSPEIEQASDPYGCISWLDQYERATVVYISLGTIVTIPPSELTSLANGLEASEEGVVKALEVVLKGEEGRKMRDKARELKDMANTALTKHGSTQNNLKRLMEIVCGC</sequence>
<proteinExistence type="inferred from homology"/>
<name>A0A833RTN4_9POAL</name>
<dbReference type="OrthoDB" id="5835829at2759"/>
<evidence type="ECO:0000256" key="2">
    <source>
        <dbReference type="ARBA" id="ARBA00022679"/>
    </source>
</evidence>
<reference evidence="3" key="1">
    <citation type="submission" date="2020-01" db="EMBL/GenBank/DDBJ databases">
        <title>Genome sequence of Kobresia littledalei, the first chromosome-level genome in the family Cyperaceae.</title>
        <authorList>
            <person name="Qu G."/>
        </authorList>
    </citation>
    <scope>NUCLEOTIDE SEQUENCE</scope>
    <source>
        <strain evidence="3">C.B.Clarke</strain>
        <tissue evidence="3">Leaf</tissue>
    </source>
</reference>
<dbReference type="EMBL" id="SWLB01000004">
    <property type="protein sequence ID" value="KAF3339259.1"/>
    <property type="molecule type" value="Genomic_DNA"/>
</dbReference>
<accession>A0A833RTN4</accession>
<dbReference type="SUPFAM" id="SSF53756">
    <property type="entry name" value="UDP-Glycosyltransferase/glycogen phosphorylase"/>
    <property type="match status" value="1"/>
</dbReference>
<dbReference type="GO" id="GO:0080044">
    <property type="term" value="F:quercetin 7-O-glucosyltransferase activity"/>
    <property type="evidence" value="ECO:0007669"/>
    <property type="project" value="TreeGrafter"/>
</dbReference>
<dbReference type="InterPro" id="IPR002213">
    <property type="entry name" value="UDP_glucos_trans"/>
</dbReference>